<dbReference type="Proteomes" id="UP000694005">
    <property type="component" value="Chromosome A06"/>
</dbReference>
<dbReference type="EMBL" id="LR031569">
    <property type="protein sequence ID" value="VDC69070.1"/>
    <property type="molecule type" value="Genomic_DNA"/>
</dbReference>
<protein>
    <submittedName>
        <fullName evidence="1">Uncharacterized protein</fullName>
    </submittedName>
</protein>
<accession>A0A3P5Z7K2</accession>
<sequence>MTVTLTVRNDTIMFKQKNTRSMKMAILLSKGISARSHDKGSTSQTEENTIVACTKCG</sequence>
<reference evidence="2" key="1">
    <citation type="submission" date="2018-11" db="EMBL/GenBank/DDBJ databases">
        <authorList>
            <consortium name="Genoscope - CEA"/>
            <person name="William W."/>
        </authorList>
    </citation>
    <scope>NUCLEOTIDE SEQUENCE</scope>
</reference>
<proteinExistence type="predicted"/>
<organism evidence="2">
    <name type="scientific">Brassica campestris</name>
    <name type="common">Field mustard</name>
    <dbReference type="NCBI Taxonomy" id="3711"/>
    <lineage>
        <taxon>Eukaryota</taxon>
        <taxon>Viridiplantae</taxon>
        <taxon>Streptophyta</taxon>
        <taxon>Embryophyta</taxon>
        <taxon>Tracheophyta</taxon>
        <taxon>Spermatophyta</taxon>
        <taxon>Magnoliopsida</taxon>
        <taxon>eudicotyledons</taxon>
        <taxon>Gunneridae</taxon>
        <taxon>Pentapetalae</taxon>
        <taxon>rosids</taxon>
        <taxon>malvids</taxon>
        <taxon>Brassicales</taxon>
        <taxon>Brassicaceae</taxon>
        <taxon>Brassiceae</taxon>
        <taxon>Brassica</taxon>
    </lineage>
</organism>
<feature type="non-terminal residue" evidence="2">
    <location>
        <position position="57"/>
    </location>
</feature>
<name>A0A3P5Z7K2_BRACM</name>
<dbReference type="AlphaFoldDB" id="A0A3P5Z7K2"/>
<dbReference type="Gramene" id="A06p55330.2_BraZ1">
    <property type="protein sequence ID" value="A06p55330.2_BraZ1.CDS"/>
    <property type="gene ID" value="A06g55330.2_BraZ1"/>
</dbReference>
<evidence type="ECO:0000313" key="2">
    <source>
        <dbReference type="EMBL" id="VDC69070.1"/>
    </source>
</evidence>
<dbReference type="EMBL" id="LS974622">
    <property type="protein sequence ID" value="CAG7873293.1"/>
    <property type="molecule type" value="Genomic_DNA"/>
</dbReference>
<gene>
    <name evidence="2" type="ORF">BRAA06T27610Z</name>
    <name evidence="1" type="ORF">BRAPAZ1V2_A06P55330.2</name>
</gene>
<evidence type="ECO:0000313" key="1">
    <source>
        <dbReference type="EMBL" id="CAG7873293.1"/>
    </source>
</evidence>